<dbReference type="OrthoDB" id="2988756at2759"/>
<proteinExistence type="predicted"/>
<reference evidence="2 3" key="1">
    <citation type="submission" date="2017-06" db="EMBL/GenBank/DDBJ databases">
        <title>Ant-infecting Ophiocordyceps genomes reveal a high diversity of potential behavioral manipulation genes and a possible major role for enterotoxins.</title>
        <authorList>
            <person name="De Bekker C."/>
            <person name="Evans H.C."/>
            <person name="Brachmann A."/>
            <person name="Hughes D.P."/>
        </authorList>
    </citation>
    <scope>NUCLEOTIDE SEQUENCE [LARGE SCALE GENOMIC DNA]</scope>
    <source>
        <strain evidence="2 3">1348a</strain>
    </source>
</reference>
<sequence length="114" mass="12683">MGSISSMRSTQKPDSRPSNLITFGGGGNTSSWRGRGPPTANPIPNYTFSESEERMMDGVKMQNMKPTVQADPECHVNGEAFRKQVEVDVVSQDAQPFDVEQQHYPDLTHVMRGR</sequence>
<comment type="caution">
    <text evidence="2">The sequence shown here is derived from an EMBL/GenBank/DDBJ whole genome shotgun (WGS) entry which is preliminary data.</text>
</comment>
<evidence type="ECO:0000256" key="1">
    <source>
        <dbReference type="SAM" id="MobiDB-lite"/>
    </source>
</evidence>
<protein>
    <submittedName>
        <fullName evidence="2">Uncharacterized protein</fullName>
    </submittedName>
</protein>
<dbReference type="AlphaFoldDB" id="A0A2C5Y7N7"/>
<feature type="compositionally biased region" description="Polar residues" evidence="1">
    <location>
        <begin position="1"/>
        <end position="21"/>
    </location>
</feature>
<accession>A0A2C5Y7N7</accession>
<name>A0A2C5Y7N7_9HYPO</name>
<gene>
    <name evidence="2" type="ORF">CDD82_1730</name>
</gene>
<evidence type="ECO:0000313" key="2">
    <source>
        <dbReference type="EMBL" id="PHH64717.1"/>
    </source>
</evidence>
<evidence type="ECO:0000313" key="3">
    <source>
        <dbReference type="Proteomes" id="UP000224854"/>
    </source>
</evidence>
<feature type="region of interest" description="Disordered" evidence="1">
    <location>
        <begin position="1"/>
        <end position="45"/>
    </location>
</feature>
<keyword evidence="3" id="KW-1185">Reference proteome</keyword>
<dbReference type="EMBL" id="NJEU01001547">
    <property type="protein sequence ID" value="PHH64717.1"/>
    <property type="molecule type" value="Genomic_DNA"/>
</dbReference>
<dbReference type="Proteomes" id="UP000224854">
    <property type="component" value="Unassembled WGS sequence"/>
</dbReference>
<organism evidence="2 3">
    <name type="scientific">Ophiocordyceps australis</name>
    <dbReference type="NCBI Taxonomy" id="1399860"/>
    <lineage>
        <taxon>Eukaryota</taxon>
        <taxon>Fungi</taxon>
        <taxon>Dikarya</taxon>
        <taxon>Ascomycota</taxon>
        <taxon>Pezizomycotina</taxon>
        <taxon>Sordariomycetes</taxon>
        <taxon>Hypocreomycetidae</taxon>
        <taxon>Hypocreales</taxon>
        <taxon>Ophiocordycipitaceae</taxon>
        <taxon>Ophiocordyceps</taxon>
    </lineage>
</organism>